<evidence type="ECO:0008006" key="9">
    <source>
        <dbReference type="Google" id="ProtNLM"/>
    </source>
</evidence>
<dbReference type="GO" id="GO:0004497">
    <property type="term" value="F:monooxygenase activity"/>
    <property type="evidence" value="ECO:0007669"/>
    <property type="project" value="UniProtKB-KW"/>
</dbReference>
<evidence type="ECO:0000256" key="1">
    <source>
        <dbReference type="ARBA" id="ARBA00010617"/>
    </source>
</evidence>
<evidence type="ECO:0000256" key="6">
    <source>
        <dbReference type="RuleBase" id="RU000461"/>
    </source>
</evidence>
<evidence type="ECO:0000313" key="8">
    <source>
        <dbReference type="Proteomes" id="UP000044602"/>
    </source>
</evidence>
<dbReference type="CDD" id="cd11065">
    <property type="entry name" value="CYP64-like"/>
    <property type="match status" value="1"/>
</dbReference>
<dbReference type="PANTHER" id="PTHR46300">
    <property type="entry name" value="P450, PUTATIVE (EUROFUNG)-RELATED-RELATED"/>
    <property type="match status" value="1"/>
</dbReference>
<keyword evidence="6" id="KW-0503">Monooxygenase</keyword>
<dbReference type="InterPro" id="IPR002401">
    <property type="entry name" value="Cyt_P450_E_grp-I"/>
</dbReference>
<comment type="cofactor">
    <cofactor evidence="5">
        <name>heme</name>
        <dbReference type="ChEBI" id="CHEBI:30413"/>
    </cofactor>
</comment>
<name>A0A0G4LBU9_VERLO</name>
<dbReference type="AlphaFoldDB" id="A0A0G4LBU9"/>
<keyword evidence="4 5" id="KW-0408">Iron</keyword>
<evidence type="ECO:0000256" key="3">
    <source>
        <dbReference type="ARBA" id="ARBA00023002"/>
    </source>
</evidence>
<dbReference type="Pfam" id="PF00067">
    <property type="entry name" value="p450"/>
    <property type="match status" value="1"/>
</dbReference>
<dbReference type="PROSITE" id="PS00086">
    <property type="entry name" value="CYTOCHROME_P450"/>
    <property type="match status" value="1"/>
</dbReference>
<dbReference type="EMBL" id="CVQH01010890">
    <property type="protein sequence ID" value="CRK19553.1"/>
    <property type="molecule type" value="Genomic_DNA"/>
</dbReference>
<proteinExistence type="inferred from homology"/>
<evidence type="ECO:0000256" key="4">
    <source>
        <dbReference type="ARBA" id="ARBA00023004"/>
    </source>
</evidence>
<evidence type="ECO:0000313" key="7">
    <source>
        <dbReference type="EMBL" id="CRK19553.1"/>
    </source>
</evidence>
<dbReference type="InterPro" id="IPR017972">
    <property type="entry name" value="Cyt_P450_CS"/>
</dbReference>
<dbReference type="GO" id="GO:0016705">
    <property type="term" value="F:oxidoreductase activity, acting on paired donors, with incorporation or reduction of molecular oxygen"/>
    <property type="evidence" value="ECO:0007669"/>
    <property type="project" value="InterPro"/>
</dbReference>
<accession>A0A0G4LBU9</accession>
<organism evidence="7 8">
    <name type="scientific">Verticillium longisporum</name>
    <name type="common">Verticillium dahliae var. longisporum</name>
    <dbReference type="NCBI Taxonomy" id="100787"/>
    <lineage>
        <taxon>Eukaryota</taxon>
        <taxon>Fungi</taxon>
        <taxon>Dikarya</taxon>
        <taxon>Ascomycota</taxon>
        <taxon>Pezizomycotina</taxon>
        <taxon>Sordariomycetes</taxon>
        <taxon>Hypocreomycetidae</taxon>
        <taxon>Glomerellales</taxon>
        <taxon>Plectosphaerellaceae</taxon>
        <taxon>Verticillium</taxon>
    </lineage>
</organism>
<sequence length="512" mass="57346">MTLASYPQAALAVALGLALIWLVRYSHAFPRYQYPLPPGPPGKFLVGNLGHVSIDSPEKDYLRWGQAYDCDVIHTEVLGQHMICLNSRQAAEDLLERRGSNYCDRPRFTLFEIMGWGLTLTFLRYGPRFSLHRRLFQTTFSRTNVRKFEFIQQHEARKTVRNLLQDPADWKDTTLLMATSIIFRIAFGQEVVDKNSPYCAMSQAANYATTAGGTPGSTLVDLFPPAKYLPDCLNLSEPLAHARRSQKTIRTIHEEPWAASLKDIDAGIASSSFMKTYLDKYRVIEKSGKSQELTIPDIKGAAGAIFIAGGNTTWSTLQACVLFLTKYPNVQRRIQEELDEVVGPDRLPTFDDRPRLQYLDRFIKEVLRCLPLNPLVIPHRSLAEDVYNGMRIPKGSIVFANASAMASDPTVYDRPALFEPDRYLRGEPESPGNFGFGRRKCPGNHLALASVQIFVATLMSAFHIDKAIDDNGQVLEPRVGISIGLGGHPLPFECVFTPRHGVEAASMLEREP</sequence>
<dbReference type="SUPFAM" id="SSF48264">
    <property type="entry name" value="Cytochrome P450"/>
    <property type="match status" value="1"/>
</dbReference>
<dbReference type="PANTHER" id="PTHR46300:SF5">
    <property type="entry name" value="CYTOCHROME P450"/>
    <property type="match status" value="1"/>
</dbReference>
<dbReference type="InterPro" id="IPR050364">
    <property type="entry name" value="Cytochrome_P450_fung"/>
</dbReference>
<dbReference type="InterPro" id="IPR001128">
    <property type="entry name" value="Cyt_P450"/>
</dbReference>
<keyword evidence="5 6" id="KW-0349">Heme</keyword>
<dbReference type="GO" id="GO:0005506">
    <property type="term" value="F:iron ion binding"/>
    <property type="evidence" value="ECO:0007669"/>
    <property type="project" value="InterPro"/>
</dbReference>
<keyword evidence="8" id="KW-1185">Reference proteome</keyword>
<dbReference type="InterPro" id="IPR036396">
    <property type="entry name" value="Cyt_P450_sf"/>
</dbReference>
<reference evidence="7 8" key="1">
    <citation type="submission" date="2015-05" db="EMBL/GenBank/DDBJ databases">
        <authorList>
            <person name="Wang D.B."/>
            <person name="Wang M."/>
        </authorList>
    </citation>
    <scope>NUCLEOTIDE SEQUENCE [LARGE SCALE GENOMIC DNA]</scope>
    <source>
        <strain evidence="7">VL1</strain>
    </source>
</reference>
<dbReference type="STRING" id="100787.A0A0G4LBU9"/>
<dbReference type="Gene3D" id="1.10.630.10">
    <property type="entry name" value="Cytochrome P450"/>
    <property type="match status" value="1"/>
</dbReference>
<dbReference type="GO" id="GO:0020037">
    <property type="term" value="F:heme binding"/>
    <property type="evidence" value="ECO:0007669"/>
    <property type="project" value="InterPro"/>
</dbReference>
<evidence type="ECO:0000256" key="2">
    <source>
        <dbReference type="ARBA" id="ARBA00022723"/>
    </source>
</evidence>
<keyword evidence="3 6" id="KW-0560">Oxidoreductase</keyword>
<feature type="binding site" description="axial binding residue" evidence="5">
    <location>
        <position position="441"/>
    </location>
    <ligand>
        <name>heme</name>
        <dbReference type="ChEBI" id="CHEBI:30413"/>
    </ligand>
    <ligandPart>
        <name>Fe</name>
        <dbReference type="ChEBI" id="CHEBI:18248"/>
    </ligandPart>
</feature>
<keyword evidence="2 5" id="KW-0479">Metal-binding</keyword>
<comment type="similarity">
    <text evidence="1 6">Belongs to the cytochrome P450 family.</text>
</comment>
<dbReference type="PRINTS" id="PR00463">
    <property type="entry name" value="EP450I"/>
</dbReference>
<evidence type="ECO:0000256" key="5">
    <source>
        <dbReference type="PIRSR" id="PIRSR602401-1"/>
    </source>
</evidence>
<dbReference type="Proteomes" id="UP000044602">
    <property type="component" value="Unassembled WGS sequence"/>
</dbReference>
<protein>
    <recommendedName>
        <fullName evidence="9">Cytochrome P450</fullName>
    </recommendedName>
</protein>
<gene>
    <name evidence="7" type="ORF">BN1708_012660</name>
</gene>